<dbReference type="InterPro" id="IPR009100">
    <property type="entry name" value="AcylCoA_DH/oxidase_NM_dom_sf"/>
</dbReference>
<dbReference type="InterPro" id="IPR036250">
    <property type="entry name" value="AcylCo_DH-like_C"/>
</dbReference>
<evidence type="ECO:0000313" key="2">
    <source>
        <dbReference type="EMBL" id="RRN45830.1"/>
    </source>
</evidence>
<dbReference type="AlphaFoldDB" id="A0A3R8MV51"/>
<sequence>MSSSAMDKPASADVLSLADDIDRPDRETLLAAVREIARGPVTAQAESVDRGFYPEEVLRQLGEVGAFRAHLAGLPGGPDYVTAIEALAEVSKACASTGFVYWCQLAATLFAERTPNAEAFHDTLLELATGEALGGTGISNAMKSIAGLEENSLKARPDGDGFIVDGLLPWVSNLGPDHYFGAMAVVDTPEGPKEVMFLANGEDAGVSFSRCPTFSGLEGTATLSVSFRGYRVPARNVLAYPARPFVGHICSAFVLLQCGVGWGIIQGAIDSIREVAGQQNGVNDFLDDQPDALQAELDAIVARVASLAGELFQGRKDLFIDVLTVRAEAAVLALRATQAALLHQGARGYLMNSPVQRRVREAQFVAIVTPAIKHIRKEIERQKALLAAA</sequence>
<protein>
    <submittedName>
        <fullName evidence="2">Acyl-CoA dehydrogenase</fullName>
    </submittedName>
</protein>
<organism evidence="2 3">
    <name type="scientific">Lautropia dentalis</name>
    <dbReference type="NCBI Taxonomy" id="2490857"/>
    <lineage>
        <taxon>Bacteria</taxon>
        <taxon>Pseudomonadati</taxon>
        <taxon>Pseudomonadota</taxon>
        <taxon>Betaproteobacteria</taxon>
        <taxon>Burkholderiales</taxon>
        <taxon>Burkholderiaceae</taxon>
        <taxon>Lautropia</taxon>
    </lineage>
</organism>
<evidence type="ECO:0000259" key="1">
    <source>
        <dbReference type="Pfam" id="PF02771"/>
    </source>
</evidence>
<dbReference type="EMBL" id="RRUE01000001">
    <property type="protein sequence ID" value="RRN45830.1"/>
    <property type="molecule type" value="Genomic_DNA"/>
</dbReference>
<evidence type="ECO:0000313" key="3">
    <source>
        <dbReference type="Proteomes" id="UP000270261"/>
    </source>
</evidence>
<name>A0A3R8MV51_9BURK</name>
<dbReference type="PANTHER" id="PTHR43884">
    <property type="entry name" value="ACYL-COA DEHYDROGENASE"/>
    <property type="match status" value="1"/>
</dbReference>
<dbReference type="InterPro" id="IPR013786">
    <property type="entry name" value="AcylCoA_DH/ox_N"/>
</dbReference>
<gene>
    <name evidence="2" type="ORF">EHV23_06770</name>
</gene>
<dbReference type="GO" id="GO:0003995">
    <property type="term" value="F:acyl-CoA dehydrogenase activity"/>
    <property type="evidence" value="ECO:0007669"/>
    <property type="project" value="TreeGrafter"/>
</dbReference>
<dbReference type="Proteomes" id="UP000270261">
    <property type="component" value="Unassembled WGS sequence"/>
</dbReference>
<dbReference type="InterPro" id="IPR037069">
    <property type="entry name" value="AcylCoA_DH/ox_N_sf"/>
</dbReference>
<comment type="caution">
    <text evidence="2">The sequence shown here is derived from an EMBL/GenBank/DDBJ whole genome shotgun (WGS) entry which is preliminary data.</text>
</comment>
<dbReference type="Gene3D" id="1.20.140.10">
    <property type="entry name" value="Butyryl-CoA Dehydrogenase, subunit A, domain 3"/>
    <property type="match status" value="1"/>
</dbReference>
<dbReference type="SUPFAM" id="SSF47203">
    <property type="entry name" value="Acyl-CoA dehydrogenase C-terminal domain-like"/>
    <property type="match status" value="1"/>
</dbReference>
<dbReference type="OrthoDB" id="2564795at2"/>
<dbReference type="Gene3D" id="1.10.540.10">
    <property type="entry name" value="Acyl-CoA dehydrogenase/oxidase, N-terminal domain"/>
    <property type="match status" value="1"/>
</dbReference>
<dbReference type="PANTHER" id="PTHR43884:SF12">
    <property type="entry name" value="ISOVALERYL-COA DEHYDROGENASE, MITOCHONDRIAL-RELATED"/>
    <property type="match status" value="1"/>
</dbReference>
<dbReference type="GO" id="GO:0050660">
    <property type="term" value="F:flavin adenine dinucleotide binding"/>
    <property type="evidence" value="ECO:0007669"/>
    <property type="project" value="InterPro"/>
</dbReference>
<feature type="domain" description="Acyl-CoA dehydrogenase/oxidase N-terminal" evidence="1">
    <location>
        <begin position="25"/>
        <end position="107"/>
    </location>
</feature>
<keyword evidence="3" id="KW-1185">Reference proteome</keyword>
<dbReference type="Pfam" id="PF02771">
    <property type="entry name" value="Acyl-CoA_dh_N"/>
    <property type="match status" value="1"/>
</dbReference>
<accession>A0A3R8MV51</accession>
<dbReference type="SUPFAM" id="SSF56645">
    <property type="entry name" value="Acyl-CoA dehydrogenase NM domain-like"/>
    <property type="match status" value="1"/>
</dbReference>
<dbReference type="Gene3D" id="2.40.110.10">
    <property type="entry name" value="Butyryl-CoA Dehydrogenase, subunit A, domain 2"/>
    <property type="match status" value="1"/>
</dbReference>
<dbReference type="InterPro" id="IPR046373">
    <property type="entry name" value="Acyl-CoA_Oxase/DH_mid-dom_sf"/>
</dbReference>
<dbReference type="RefSeq" id="WP_125095257.1">
    <property type="nucleotide sequence ID" value="NZ_RRUE01000001.1"/>
</dbReference>
<reference evidence="2 3" key="1">
    <citation type="submission" date="2018-11" db="EMBL/GenBank/DDBJ databases">
        <title>Genome sequencing of Lautropia sp. KCOM 2505 (= ChDC F240).</title>
        <authorList>
            <person name="Kook J.-K."/>
            <person name="Park S.-N."/>
            <person name="Lim Y.K."/>
        </authorList>
    </citation>
    <scope>NUCLEOTIDE SEQUENCE [LARGE SCALE GENOMIC DNA]</scope>
    <source>
        <strain evidence="2 3">KCOM 2505</strain>
    </source>
</reference>
<proteinExistence type="predicted"/>